<dbReference type="PANTHER" id="PTHR38934">
    <property type="entry name" value="HYPHALLY REGULATED CELL WALL PROTEIN 1"/>
    <property type="match status" value="1"/>
</dbReference>
<keyword evidence="3" id="KW-1185">Reference proteome</keyword>
<protein>
    <recommendedName>
        <fullName evidence="4">Transmembrane protein</fullName>
    </recommendedName>
</protein>
<dbReference type="Proteomes" id="UP000692954">
    <property type="component" value="Unassembled WGS sequence"/>
</dbReference>
<evidence type="ECO:0000256" key="1">
    <source>
        <dbReference type="SAM" id="Phobius"/>
    </source>
</evidence>
<keyword evidence="1" id="KW-0812">Transmembrane</keyword>
<reference evidence="2" key="1">
    <citation type="submission" date="2021-01" db="EMBL/GenBank/DDBJ databases">
        <authorList>
            <consortium name="Genoscope - CEA"/>
            <person name="William W."/>
        </authorList>
    </citation>
    <scope>NUCLEOTIDE SEQUENCE</scope>
</reference>
<accession>A0A8S1RWZ4</accession>
<feature type="transmembrane region" description="Helical" evidence="1">
    <location>
        <begin position="167"/>
        <end position="189"/>
    </location>
</feature>
<comment type="caution">
    <text evidence="2">The sequence shown here is derived from an EMBL/GenBank/DDBJ whole genome shotgun (WGS) entry which is preliminary data.</text>
</comment>
<dbReference type="AlphaFoldDB" id="A0A8S1RWZ4"/>
<dbReference type="PANTHER" id="PTHR38934:SF6">
    <property type="entry name" value="CHROMOSOME UNDETERMINED SCAFFOLD_176, WHOLE GENOME SHOTGUN SEQUENCE"/>
    <property type="match status" value="1"/>
</dbReference>
<dbReference type="OrthoDB" id="323045at2759"/>
<organism evidence="2 3">
    <name type="scientific">Paramecium sonneborni</name>
    <dbReference type="NCBI Taxonomy" id="65129"/>
    <lineage>
        <taxon>Eukaryota</taxon>
        <taxon>Sar</taxon>
        <taxon>Alveolata</taxon>
        <taxon>Ciliophora</taxon>
        <taxon>Intramacronucleata</taxon>
        <taxon>Oligohymenophorea</taxon>
        <taxon>Peniculida</taxon>
        <taxon>Parameciidae</taxon>
        <taxon>Paramecium</taxon>
    </lineage>
</organism>
<gene>
    <name evidence="2" type="ORF">PSON_ATCC_30995.1.T4920002</name>
</gene>
<feature type="transmembrane region" description="Helical" evidence="1">
    <location>
        <begin position="111"/>
        <end position="127"/>
    </location>
</feature>
<feature type="transmembrane region" description="Helical" evidence="1">
    <location>
        <begin position="26"/>
        <end position="48"/>
    </location>
</feature>
<dbReference type="EMBL" id="CAJJDN010000492">
    <property type="protein sequence ID" value="CAD8131349.1"/>
    <property type="molecule type" value="Genomic_DNA"/>
</dbReference>
<feature type="transmembrane region" description="Helical" evidence="1">
    <location>
        <begin position="139"/>
        <end position="155"/>
    </location>
</feature>
<evidence type="ECO:0008006" key="4">
    <source>
        <dbReference type="Google" id="ProtNLM"/>
    </source>
</evidence>
<proteinExistence type="predicted"/>
<keyword evidence="1" id="KW-0472">Membrane</keyword>
<keyword evidence="1" id="KW-1133">Transmembrane helix</keyword>
<evidence type="ECO:0000313" key="3">
    <source>
        <dbReference type="Proteomes" id="UP000692954"/>
    </source>
</evidence>
<name>A0A8S1RWZ4_9CILI</name>
<evidence type="ECO:0000313" key="2">
    <source>
        <dbReference type="EMBL" id="CAD8131349.1"/>
    </source>
</evidence>
<sequence>MGKKSKQSIQVDVLNQYYFINAKGCYFSYFISLLINIIIALASLLFLIKIFLRLLTITTSTIKDKQKWKYFFQDSKTQFWSGNFKPFQIYRTVYYITIIVELIQYPEAQSILLSMQSLFYLIYLIYFRPLISNFYLAKLLCREVVFLIITGSFLVQSQEFNEDKFLVYGWLHIGLFCFIIGFTLIVDILDQGIQAYNFHLKNKRKKKQEKQRNIIIIHYKVTYWENQYKFRKRFYFLGLNDLQQFFIQQNF</sequence>